<evidence type="ECO:0000256" key="1">
    <source>
        <dbReference type="ARBA" id="ARBA00007209"/>
    </source>
</evidence>
<dbReference type="GO" id="GO:0015630">
    <property type="term" value="C:microtubule cytoskeleton"/>
    <property type="evidence" value="ECO:0007669"/>
    <property type="project" value="UniProtKB-UniRule"/>
</dbReference>
<gene>
    <name evidence="5" type="primary">LOC103186069</name>
</gene>
<dbReference type="STRING" id="7868.ENSCMIP00000020190"/>
<dbReference type="PRINTS" id="PR00511">
    <property type="entry name" value="TEKTIN"/>
</dbReference>
<dbReference type="Ensembl" id="ENSCMIT00000020562.1">
    <property type="protein sequence ID" value="ENSCMIP00000020190.1"/>
    <property type="gene ID" value="ENSCMIG00000009334.1"/>
</dbReference>
<dbReference type="GO" id="GO:0005930">
    <property type="term" value="C:axoneme"/>
    <property type="evidence" value="ECO:0007669"/>
    <property type="project" value="UniProtKB-SubCell"/>
</dbReference>
<evidence type="ECO:0000313" key="6">
    <source>
        <dbReference type="Proteomes" id="UP000314986"/>
    </source>
</evidence>
<dbReference type="GO" id="GO:0060294">
    <property type="term" value="P:cilium movement involved in cell motility"/>
    <property type="evidence" value="ECO:0007669"/>
    <property type="project" value="UniProtKB-UniRule"/>
</dbReference>
<reference evidence="5" key="4">
    <citation type="submission" date="2025-08" db="UniProtKB">
        <authorList>
            <consortium name="Ensembl"/>
        </authorList>
    </citation>
    <scope>IDENTIFICATION</scope>
</reference>
<reference evidence="6" key="1">
    <citation type="journal article" date="2006" name="Science">
        <title>Ancient noncoding elements conserved in the human genome.</title>
        <authorList>
            <person name="Venkatesh B."/>
            <person name="Kirkness E.F."/>
            <person name="Loh Y.H."/>
            <person name="Halpern A.L."/>
            <person name="Lee A.P."/>
            <person name="Johnson J."/>
            <person name="Dandona N."/>
            <person name="Viswanathan L.D."/>
            <person name="Tay A."/>
            <person name="Venter J.C."/>
            <person name="Strausberg R.L."/>
            <person name="Brenner S."/>
        </authorList>
    </citation>
    <scope>NUCLEOTIDE SEQUENCE [LARGE SCALE GENOMIC DNA]</scope>
</reference>
<reference evidence="5" key="5">
    <citation type="submission" date="2025-09" db="UniProtKB">
        <authorList>
            <consortium name="Ensembl"/>
        </authorList>
    </citation>
    <scope>IDENTIFICATION</scope>
</reference>
<dbReference type="InParanoid" id="A0A4W3HY36"/>
<dbReference type="Proteomes" id="UP000314986">
    <property type="component" value="Unassembled WGS sequence"/>
</dbReference>
<feature type="coiled-coil region" evidence="4">
    <location>
        <begin position="198"/>
        <end position="225"/>
    </location>
</feature>
<dbReference type="AlphaFoldDB" id="A0A4W3HY36"/>
<dbReference type="PANTHER" id="PTHR19960">
    <property type="entry name" value="TEKTIN"/>
    <property type="match status" value="1"/>
</dbReference>
<dbReference type="InterPro" id="IPR048256">
    <property type="entry name" value="Tektin-like"/>
</dbReference>
<dbReference type="InterPro" id="IPR000435">
    <property type="entry name" value="Tektins"/>
</dbReference>
<keyword evidence="4" id="KW-0175">Coiled coil</keyword>
<reference evidence="6" key="2">
    <citation type="journal article" date="2007" name="PLoS Biol.">
        <title>Survey sequencing and comparative analysis of the elephant shark (Callorhinchus milii) genome.</title>
        <authorList>
            <person name="Venkatesh B."/>
            <person name="Kirkness E.F."/>
            <person name="Loh Y.H."/>
            <person name="Halpern A.L."/>
            <person name="Lee A.P."/>
            <person name="Johnson J."/>
            <person name="Dandona N."/>
            <person name="Viswanathan L.D."/>
            <person name="Tay A."/>
            <person name="Venter J.C."/>
            <person name="Strausberg R.L."/>
            <person name="Brenner S."/>
        </authorList>
    </citation>
    <scope>NUCLEOTIDE SEQUENCE [LARGE SCALE GENOMIC DNA]</scope>
</reference>
<proteinExistence type="inferred from homology"/>
<organism evidence="5 6">
    <name type="scientific">Callorhinchus milii</name>
    <name type="common">Ghost shark</name>
    <dbReference type="NCBI Taxonomy" id="7868"/>
    <lineage>
        <taxon>Eukaryota</taxon>
        <taxon>Metazoa</taxon>
        <taxon>Chordata</taxon>
        <taxon>Craniata</taxon>
        <taxon>Vertebrata</taxon>
        <taxon>Chondrichthyes</taxon>
        <taxon>Holocephali</taxon>
        <taxon>Chimaeriformes</taxon>
        <taxon>Callorhinchidae</taxon>
        <taxon>Callorhinchus</taxon>
    </lineage>
</organism>
<accession>A0A4W3HY36</accession>
<evidence type="ECO:0000256" key="4">
    <source>
        <dbReference type="SAM" id="Coils"/>
    </source>
</evidence>
<sequence>MYGRCCIGDLETRCSSAGLPWRPSTYYKQASVNTSLAPFTKNLCGRLYPPMTSQPPMTSCPTVTGGPIINCPVPSYPVMHSCPAISPRPPINCPVVNPCSVIDPCPVMDPCSPASSNRIALFSRYTPGEWVESNHNNYKQSHCSRHNAEKLRVDTKRLIQDKDQLTRKVQNDTSSKIGERVEDISFWKSELDHELDQMIMENHALSQLKKKVERALEETDAHLQMCQECLYHREKRMGIDLVHDEVEKQLLEEMRVIKCCQERLKRGIERASAQLSSNRAAQHELERDLCDKCTAYWIDDKAHQMRNTSDGINYYCGVEQVNATISTQASWGKYTEDNVLRSQCERAASARLRDELEKLLAATSEEMWKQFNNVNLAFTHRIFEIGDAKKKLQMHLAKVLQEIFQTECTIEELKMAIRQKEAPMKVAQTRLEERTKRPNMELCCDQPQHRLVCEVYTIDATIQMLKQRLQESQNALQLLVQTKSILEHEIAIKANSLFIDQEKCMGMRRTLPNTPRLIGCTQINTGHYCARPSPEKKPCNCGCKGRKKKVT</sequence>
<reference evidence="6" key="3">
    <citation type="journal article" date="2014" name="Nature">
        <title>Elephant shark genome provides unique insights into gnathostome evolution.</title>
        <authorList>
            <consortium name="International Elephant Shark Genome Sequencing Consortium"/>
            <person name="Venkatesh B."/>
            <person name="Lee A.P."/>
            <person name="Ravi V."/>
            <person name="Maurya A.K."/>
            <person name="Lian M.M."/>
            <person name="Swann J.B."/>
            <person name="Ohta Y."/>
            <person name="Flajnik M.F."/>
            <person name="Sutoh Y."/>
            <person name="Kasahara M."/>
            <person name="Hoon S."/>
            <person name="Gangu V."/>
            <person name="Roy S.W."/>
            <person name="Irimia M."/>
            <person name="Korzh V."/>
            <person name="Kondrychyn I."/>
            <person name="Lim Z.W."/>
            <person name="Tay B.H."/>
            <person name="Tohari S."/>
            <person name="Kong K.W."/>
            <person name="Ho S."/>
            <person name="Lorente-Galdos B."/>
            <person name="Quilez J."/>
            <person name="Marques-Bonet T."/>
            <person name="Raney B.J."/>
            <person name="Ingham P.W."/>
            <person name="Tay A."/>
            <person name="Hillier L.W."/>
            <person name="Minx P."/>
            <person name="Boehm T."/>
            <person name="Wilson R.K."/>
            <person name="Brenner S."/>
            <person name="Warren W.C."/>
        </authorList>
    </citation>
    <scope>NUCLEOTIDE SEQUENCE [LARGE SCALE GENOMIC DNA]</scope>
</reference>
<dbReference type="GO" id="GO:0005634">
    <property type="term" value="C:nucleus"/>
    <property type="evidence" value="ECO:0007669"/>
    <property type="project" value="TreeGrafter"/>
</dbReference>
<comment type="similarity">
    <text evidence="1 3">Belongs to the tektin family.</text>
</comment>
<feature type="coiled-coil region" evidence="4">
    <location>
        <begin position="462"/>
        <end position="489"/>
    </location>
</feature>
<keyword evidence="2" id="KW-0963">Cytoplasm</keyword>
<dbReference type="Pfam" id="PF03148">
    <property type="entry name" value="Tektin"/>
    <property type="match status" value="1"/>
</dbReference>
<keyword evidence="3" id="KW-0966">Cell projection</keyword>
<dbReference type="GeneTree" id="ENSGT00950000182894"/>
<evidence type="ECO:0000256" key="3">
    <source>
        <dbReference type="RuleBase" id="RU367040"/>
    </source>
</evidence>
<name>A0A4W3HY36_CALMI</name>
<protein>
    <recommendedName>
        <fullName evidence="3">Tektin</fullName>
    </recommendedName>
</protein>
<dbReference type="OMA" id="QESYQPY"/>
<keyword evidence="3" id="KW-0282">Flagellum</keyword>
<keyword evidence="6" id="KW-1185">Reference proteome</keyword>
<dbReference type="PANTHER" id="PTHR19960:SF11">
    <property type="entry name" value="TEKTIN"/>
    <property type="match status" value="1"/>
</dbReference>
<dbReference type="GO" id="GO:0060271">
    <property type="term" value="P:cilium assembly"/>
    <property type="evidence" value="ECO:0007669"/>
    <property type="project" value="UniProtKB-UniRule"/>
</dbReference>
<comment type="subcellular location">
    <subcellularLocation>
        <location evidence="3">Cytoplasm</location>
        <location evidence="3">Cytoskeleton</location>
        <location evidence="3">Cilium axoneme</location>
    </subcellularLocation>
</comment>
<keyword evidence="3" id="KW-0969">Cilium</keyword>
<dbReference type="GO" id="GO:0036126">
    <property type="term" value="C:sperm flagellum"/>
    <property type="evidence" value="ECO:0007669"/>
    <property type="project" value="TreeGrafter"/>
</dbReference>
<evidence type="ECO:0000256" key="2">
    <source>
        <dbReference type="ARBA" id="ARBA00022490"/>
    </source>
</evidence>
<evidence type="ECO:0000313" key="5">
    <source>
        <dbReference type="Ensembl" id="ENSCMIP00000020190.1"/>
    </source>
</evidence>